<dbReference type="EMBL" id="JAXOVC010000010">
    <property type="protein sequence ID" value="KAK4496614.1"/>
    <property type="molecule type" value="Genomic_DNA"/>
</dbReference>
<sequence length="64" mass="7347">MDPYDSNALNSPLLRLPTELKDMIYRFALLEPEDISVDFHFWEPGLLQACLCIGKEWHGGVLKV</sequence>
<gene>
    <name evidence="1" type="ORF">PRZ48_012594</name>
</gene>
<name>A0ABR0E5B4_ZASCE</name>
<organism evidence="1 2">
    <name type="scientific">Zasmidium cellare</name>
    <name type="common">Wine cellar mold</name>
    <name type="synonym">Racodium cellare</name>
    <dbReference type="NCBI Taxonomy" id="395010"/>
    <lineage>
        <taxon>Eukaryota</taxon>
        <taxon>Fungi</taxon>
        <taxon>Dikarya</taxon>
        <taxon>Ascomycota</taxon>
        <taxon>Pezizomycotina</taxon>
        <taxon>Dothideomycetes</taxon>
        <taxon>Dothideomycetidae</taxon>
        <taxon>Mycosphaerellales</taxon>
        <taxon>Mycosphaerellaceae</taxon>
        <taxon>Zasmidium</taxon>
    </lineage>
</organism>
<protein>
    <recommendedName>
        <fullName evidence="3">F-box domain-containing protein</fullName>
    </recommendedName>
</protein>
<reference evidence="1 2" key="1">
    <citation type="journal article" date="2023" name="G3 (Bethesda)">
        <title>A chromosome-level genome assembly of Zasmidium syzygii isolated from banana leaves.</title>
        <authorList>
            <person name="van Westerhoven A.C."/>
            <person name="Mehrabi R."/>
            <person name="Talebi R."/>
            <person name="Steentjes M.B.F."/>
            <person name="Corcolon B."/>
            <person name="Chong P.A."/>
            <person name="Kema G.H.J."/>
            <person name="Seidl M.F."/>
        </authorList>
    </citation>
    <scope>NUCLEOTIDE SEQUENCE [LARGE SCALE GENOMIC DNA]</scope>
    <source>
        <strain evidence="1 2">P124</strain>
    </source>
</reference>
<evidence type="ECO:0008006" key="3">
    <source>
        <dbReference type="Google" id="ProtNLM"/>
    </source>
</evidence>
<dbReference type="Proteomes" id="UP001305779">
    <property type="component" value="Unassembled WGS sequence"/>
</dbReference>
<proteinExistence type="predicted"/>
<comment type="caution">
    <text evidence="1">The sequence shown here is derived from an EMBL/GenBank/DDBJ whole genome shotgun (WGS) entry which is preliminary data.</text>
</comment>
<keyword evidence="2" id="KW-1185">Reference proteome</keyword>
<evidence type="ECO:0000313" key="2">
    <source>
        <dbReference type="Proteomes" id="UP001305779"/>
    </source>
</evidence>
<accession>A0ABR0E5B4</accession>
<evidence type="ECO:0000313" key="1">
    <source>
        <dbReference type="EMBL" id="KAK4496614.1"/>
    </source>
</evidence>